<organism evidence="1">
    <name type="scientific">Oppiella nova</name>
    <dbReference type="NCBI Taxonomy" id="334625"/>
    <lineage>
        <taxon>Eukaryota</taxon>
        <taxon>Metazoa</taxon>
        <taxon>Ecdysozoa</taxon>
        <taxon>Arthropoda</taxon>
        <taxon>Chelicerata</taxon>
        <taxon>Arachnida</taxon>
        <taxon>Acari</taxon>
        <taxon>Acariformes</taxon>
        <taxon>Sarcoptiformes</taxon>
        <taxon>Oribatida</taxon>
        <taxon>Brachypylina</taxon>
        <taxon>Oppioidea</taxon>
        <taxon>Oppiidae</taxon>
        <taxon>Oppiella</taxon>
    </lineage>
</organism>
<protein>
    <submittedName>
        <fullName evidence="1">Uncharacterized protein</fullName>
    </submittedName>
</protein>
<reference evidence="1" key="1">
    <citation type="submission" date="2020-11" db="EMBL/GenBank/DDBJ databases">
        <authorList>
            <person name="Tran Van P."/>
        </authorList>
    </citation>
    <scope>NUCLEOTIDE SEQUENCE</scope>
</reference>
<evidence type="ECO:0000313" key="2">
    <source>
        <dbReference type="Proteomes" id="UP000728032"/>
    </source>
</evidence>
<accession>A0A7R9LP33</accession>
<keyword evidence="2" id="KW-1185">Reference proteome</keyword>
<dbReference type="Proteomes" id="UP000728032">
    <property type="component" value="Unassembled WGS sequence"/>
</dbReference>
<proteinExistence type="predicted"/>
<dbReference type="EMBL" id="OC916790">
    <property type="protein sequence ID" value="CAD7645262.1"/>
    <property type="molecule type" value="Genomic_DNA"/>
</dbReference>
<evidence type="ECO:0000313" key="1">
    <source>
        <dbReference type="EMBL" id="CAD7645262.1"/>
    </source>
</evidence>
<gene>
    <name evidence="1" type="ORF">ONB1V03_LOCUS5117</name>
</gene>
<dbReference type="AlphaFoldDB" id="A0A7R9LP33"/>
<dbReference type="EMBL" id="CAJPVJ010001965">
    <property type="protein sequence ID" value="CAG2165578.1"/>
    <property type="molecule type" value="Genomic_DNA"/>
</dbReference>
<name>A0A7R9LP33_9ACAR</name>
<sequence>MIKGKHILANIKAASNPQAFVAYTEYNMDHTEADKLVEQIQKVFQDSVTNFETQQCLTRDEKDMGISKYDNCYQILSLALSEKLAPYVVTVGEPAYYGVNHDVKTHTKMIEMLLGELTDFKI</sequence>